<name>A0A1R4H032_9GAMM</name>
<dbReference type="AlphaFoldDB" id="A0A1R4H032"/>
<dbReference type="OrthoDB" id="5724405at2"/>
<dbReference type="Proteomes" id="UP000195667">
    <property type="component" value="Unassembled WGS sequence"/>
</dbReference>
<gene>
    <name evidence="1" type="ORF">CRENPOLYSF1_1140026</name>
</gene>
<dbReference type="EMBL" id="FUKI01000018">
    <property type="protein sequence ID" value="SJM89607.1"/>
    <property type="molecule type" value="Genomic_DNA"/>
</dbReference>
<keyword evidence="2" id="KW-1185">Reference proteome</keyword>
<dbReference type="RefSeq" id="WP_087142200.1">
    <property type="nucleotide sequence ID" value="NZ_FUKI01000018.1"/>
</dbReference>
<protein>
    <submittedName>
        <fullName evidence="1">Uncharacterized protein</fullName>
    </submittedName>
</protein>
<reference evidence="2" key="1">
    <citation type="submission" date="2017-02" db="EMBL/GenBank/DDBJ databases">
        <authorList>
            <person name="Daims H."/>
        </authorList>
    </citation>
    <scope>NUCLEOTIDE SEQUENCE [LARGE SCALE GENOMIC DNA]</scope>
</reference>
<evidence type="ECO:0000313" key="2">
    <source>
        <dbReference type="Proteomes" id="UP000195667"/>
    </source>
</evidence>
<accession>A0A1R4H032</accession>
<proteinExistence type="predicted"/>
<sequence>MKNSFYLVIPKQKNEPQRLKEFEAKSLRQWLDELPTANLSLATRLIHDFVVELNTIAMPSQLRLDVLEKITPSVHNIEDYLQARLIKTGFPKDANEEKIFSVLISIQKQCAIGYWAVLKELTHRDAGWFKGQNTTLPIQRCIKKLGHIVLSHFIMRMPVPDWVWIDIHSLYKLNENTQNNSVNVVKHFKQRVTAYTPEDCYKQILLFSLADATGLRQKQIPQAYDFIESIAEMVSLKHTPVMQQSQQCMILTDEDKPPYFQTNINSNNDSSVLYLDLTRLYKFMAQQENAALKSDSGFLKPLFGQRDQPSKAPRELLYYLQQRWLGIELHGSVLFTDRFDRYIAIGLSATYDLKNMLSVNDDINHENKEGIRAQSTSDRLLSAVFKESDVLSVGSLISFKKKDEPESSRSLGVVNKVGVINQTGKITFAVHLLASRFDMITCKRRQTDENVEAQKGIFYTIKKATGDKTYVITDYFMFEDNDVVDVFMGQKYFPVIMKNRKNISLGYWQFECQRIAEQVMPEQIKKGYDFI</sequence>
<evidence type="ECO:0000313" key="1">
    <source>
        <dbReference type="EMBL" id="SJM89607.1"/>
    </source>
</evidence>
<organism evidence="1 2">
    <name type="scientific">Crenothrix polyspora</name>
    <dbReference type="NCBI Taxonomy" id="360316"/>
    <lineage>
        <taxon>Bacteria</taxon>
        <taxon>Pseudomonadati</taxon>
        <taxon>Pseudomonadota</taxon>
        <taxon>Gammaproteobacteria</taxon>
        <taxon>Methylococcales</taxon>
        <taxon>Crenotrichaceae</taxon>
        <taxon>Crenothrix</taxon>
    </lineage>
</organism>